<dbReference type="Gene3D" id="3.90.1200.10">
    <property type="match status" value="1"/>
</dbReference>
<name>A0ABQ0FYY7_9PEZI</name>
<dbReference type="InterPro" id="IPR051678">
    <property type="entry name" value="AGP_Transferase"/>
</dbReference>
<dbReference type="Proteomes" id="UP001628179">
    <property type="component" value="Unassembled WGS sequence"/>
</dbReference>
<dbReference type="GeneID" id="98171675"/>
<proteinExistence type="predicted"/>
<evidence type="ECO:0000313" key="3">
    <source>
        <dbReference type="EMBL" id="GAB1310720.1"/>
    </source>
</evidence>
<dbReference type="SUPFAM" id="SSF56112">
    <property type="entry name" value="Protein kinase-like (PK-like)"/>
    <property type="match status" value="1"/>
</dbReference>
<evidence type="ECO:0000313" key="4">
    <source>
        <dbReference type="Proteomes" id="UP001628179"/>
    </source>
</evidence>
<organism evidence="3 4">
    <name type="scientific">Madurella fahalii</name>
    <dbReference type="NCBI Taxonomy" id="1157608"/>
    <lineage>
        <taxon>Eukaryota</taxon>
        <taxon>Fungi</taxon>
        <taxon>Dikarya</taxon>
        <taxon>Ascomycota</taxon>
        <taxon>Pezizomycotina</taxon>
        <taxon>Sordariomycetes</taxon>
        <taxon>Sordariomycetidae</taxon>
        <taxon>Sordariales</taxon>
        <taxon>Sordariales incertae sedis</taxon>
        <taxon>Madurella</taxon>
    </lineage>
</organism>
<dbReference type="InterPro" id="IPR002575">
    <property type="entry name" value="Aminoglycoside_PTrfase"/>
</dbReference>
<dbReference type="EMBL" id="BAAFSV010000001">
    <property type="protein sequence ID" value="GAB1310720.1"/>
    <property type="molecule type" value="Genomic_DNA"/>
</dbReference>
<dbReference type="Pfam" id="PF01636">
    <property type="entry name" value="APH"/>
    <property type="match status" value="1"/>
</dbReference>
<sequence>MPWEKKLDLADELAVILSQLWSPNLKFREIGSLYLSDSTPGEVEREVARMAKALLEDKDGMTPAHQATDWTELVEDELELDDEDDFLDAYEELMEVCDDYVSLLPTVLPLEEPPMRGVRSDIKPRDAPVGSSQESDRIYDNSAHSHPLAARFSLHHSDLRDANILVDADTFKMTAIIDWETAMTVPDWYGRDYPLLFKADDPLDEREPPVPGTYDEEDENYNGAMVASRDRWELRLLRSRFDEKLASLGWKDWEPSSRIDNAKHYFIQGVGELNNSLNRAKRRINWIQEILSDSSQNADG</sequence>
<protein>
    <recommendedName>
        <fullName evidence="2">Aminoglycoside phosphotransferase domain-containing protein</fullName>
    </recommendedName>
</protein>
<accession>A0ABQ0FYY7</accession>
<evidence type="ECO:0000256" key="1">
    <source>
        <dbReference type="SAM" id="MobiDB-lite"/>
    </source>
</evidence>
<feature type="domain" description="Aminoglycoside phosphotransferase" evidence="2">
    <location>
        <begin position="148"/>
        <end position="184"/>
    </location>
</feature>
<evidence type="ECO:0000259" key="2">
    <source>
        <dbReference type="Pfam" id="PF01636"/>
    </source>
</evidence>
<comment type="caution">
    <text evidence="3">The sequence shown here is derived from an EMBL/GenBank/DDBJ whole genome shotgun (WGS) entry which is preliminary data.</text>
</comment>
<gene>
    <name evidence="3" type="ORF">MFIFM68171_00930</name>
</gene>
<dbReference type="RefSeq" id="XP_070912453.1">
    <property type="nucleotide sequence ID" value="XM_071056352.1"/>
</dbReference>
<dbReference type="InterPro" id="IPR011009">
    <property type="entry name" value="Kinase-like_dom_sf"/>
</dbReference>
<feature type="region of interest" description="Disordered" evidence="1">
    <location>
        <begin position="115"/>
        <end position="136"/>
    </location>
</feature>
<dbReference type="PANTHER" id="PTHR21310:SF13">
    <property type="entry name" value="AMINOGLYCOSIDE PHOSPHOTRANSFERASE DOMAIN-CONTAINING PROTEIN"/>
    <property type="match status" value="1"/>
</dbReference>
<keyword evidence="4" id="KW-1185">Reference proteome</keyword>
<dbReference type="PANTHER" id="PTHR21310">
    <property type="entry name" value="AMINOGLYCOSIDE PHOSPHOTRANSFERASE-RELATED-RELATED"/>
    <property type="match status" value="1"/>
</dbReference>
<reference evidence="3 4" key="1">
    <citation type="submission" date="2024-09" db="EMBL/GenBank/DDBJ databases">
        <title>Itraconazole resistance in Madurella fahalii resulting from another homologue of gene encoding cytochrome P450 14-alpha sterol demethylase (CYP51).</title>
        <authorList>
            <person name="Yoshioka I."/>
            <person name="Fahal A.H."/>
            <person name="Kaneko S."/>
            <person name="Yaguchi T."/>
        </authorList>
    </citation>
    <scope>NUCLEOTIDE SEQUENCE [LARGE SCALE GENOMIC DNA]</scope>
    <source>
        <strain evidence="3 4">IFM 68171</strain>
    </source>
</reference>